<dbReference type="InterPro" id="IPR001497">
    <property type="entry name" value="MethylDNA_cys_MeTrfase_AS"/>
</dbReference>
<comment type="subcellular location">
    <subcellularLocation>
        <location evidence="8">Cytoplasm</location>
    </subcellularLocation>
</comment>
<dbReference type="SUPFAM" id="SSF53155">
    <property type="entry name" value="Methylated DNA-protein cysteine methyltransferase domain"/>
    <property type="match status" value="1"/>
</dbReference>
<dbReference type="CDD" id="cd06445">
    <property type="entry name" value="ATase"/>
    <property type="match status" value="1"/>
</dbReference>
<dbReference type="NCBIfam" id="NF007626">
    <property type="entry name" value="PRK10286.1"/>
    <property type="match status" value="1"/>
</dbReference>
<keyword evidence="6 8" id="KW-0234">DNA repair</keyword>
<dbReference type="SUPFAM" id="SSF46767">
    <property type="entry name" value="Methylated DNA-protein cysteine methyltransferase, C-terminal domain"/>
    <property type="match status" value="1"/>
</dbReference>
<dbReference type="NCBIfam" id="TIGR00589">
    <property type="entry name" value="ogt"/>
    <property type="match status" value="1"/>
</dbReference>
<evidence type="ECO:0000256" key="2">
    <source>
        <dbReference type="ARBA" id="ARBA00022490"/>
    </source>
</evidence>
<dbReference type="GO" id="GO:0003908">
    <property type="term" value="F:methylated-DNA-[protein]-cysteine S-methyltransferase activity"/>
    <property type="evidence" value="ECO:0007669"/>
    <property type="project" value="UniProtKB-EC"/>
</dbReference>
<keyword evidence="2 8" id="KW-0963">Cytoplasm</keyword>
<dbReference type="GO" id="GO:0032259">
    <property type="term" value="P:methylation"/>
    <property type="evidence" value="ECO:0007669"/>
    <property type="project" value="UniProtKB-KW"/>
</dbReference>
<dbReference type="InterPro" id="IPR036217">
    <property type="entry name" value="MethylDNA_cys_MeTrfase_DNAb"/>
</dbReference>
<evidence type="ECO:0000313" key="11">
    <source>
        <dbReference type="Proteomes" id="UP000663090"/>
    </source>
</evidence>
<dbReference type="Pfam" id="PF01035">
    <property type="entry name" value="DNA_binding_1"/>
    <property type="match status" value="1"/>
</dbReference>
<comment type="catalytic activity">
    <reaction evidence="7 8">
        <text>a 6-O-methyl-2'-deoxyguanosine in DNA + L-cysteinyl-[protein] = S-methyl-L-cysteinyl-[protein] + a 2'-deoxyguanosine in DNA</text>
        <dbReference type="Rhea" id="RHEA:24000"/>
        <dbReference type="Rhea" id="RHEA-COMP:10131"/>
        <dbReference type="Rhea" id="RHEA-COMP:10132"/>
        <dbReference type="Rhea" id="RHEA-COMP:11367"/>
        <dbReference type="Rhea" id="RHEA-COMP:11368"/>
        <dbReference type="ChEBI" id="CHEBI:29950"/>
        <dbReference type="ChEBI" id="CHEBI:82612"/>
        <dbReference type="ChEBI" id="CHEBI:85445"/>
        <dbReference type="ChEBI" id="CHEBI:85448"/>
        <dbReference type="EC" id="2.1.1.63"/>
    </reaction>
</comment>
<evidence type="ECO:0000256" key="3">
    <source>
        <dbReference type="ARBA" id="ARBA00022603"/>
    </source>
</evidence>
<keyword evidence="5 8" id="KW-0227">DNA damage</keyword>
<evidence type="ECO:0000256" key="6">
    <source>
        <dbReference type="ARBA" id="ARBA00023204"/>
    </source>
</evidence>
<dbReference type="RefSeq" id="WP_206718922.1">
    <property type="nucleotide sequence ID" value="NZ_CP071091.1"/>
</dbReference>
<dbReference type="Gene3D" id="1.10.10.10">
    <property type="entry name" value="Winged helix-like DNA-binding domain superfamily/Winged helix DNA-binding domain"/>
    <property type="match status" value="1"/>
</dbReference>
<feature type="active site" description="Nucleophile; methyl group acceptor" evidence="8">
    <location>
        <position position="142"/>
    </location>
</feature>
<dbReference type="EMBL" id="CP071091">
    <property type="protein sequence ID" value="QSQ17292.1"/>
    <property type="molecule type" value="Genomic_DNA"/>
</dbReference>
<evidence type="ECO:0000256" key="7">
    <source>
        <dbReference type="ARBA" id="ARBA00049348"/>
    </source>
</evidence>
<keyword evidence="3 8" id="KW-0489">Methyltransferase</keyword>
<reference evidence="10 11" key="1">
    <citation type="submission" date="2021-02" db="EMBL/GenBank/DDBJ databases">
        <title>De Novo genome assembly of isolated myxobacteria.</title>
        <authorList>
            <person name="Stevens D.C."/>
        </authorList>
    </citation>
    <scope>NUCLEOTIDE SEQUENCE [LARGE SCALE GENOMIC DNA]</scope>
    <source>
        <strain evidence="10 11">SCHIC003</strain>
    </source>
</reference>
<accession>A0ABX7NER6</accession>
<dbReference type="InterPro" id="IPR036631">
    <property type="entry name" value="MGMT_N_sf"/>
</dbReference>
<comment type="similarity">
    <text evidence="8">Belongs to the MGMT family.</text>
</comment>
<evidence type="ECO:0000256" key="4">
    <source>
        <dbReference type="ARBA" id="ARBA00022679"/>
    </source>
</evidence>
<feature type="domain" description="Methylated-DNA-[protein]-cysteine S-methyltransferase DNA binding" evidence="9">
    <location>
        <begin position="91"/>
        <end position="170"/>
    </location>
</feature>
<dbReference type="PANTHER" id="PTHR10815:SF5">
    <property type="entry name" value="METHYLATED-DNA--PROTEIN-CYSTEINE METHYLTRANSFERASE"/>
    <property type="match status" value="1"/>
</dbReference>
<comment type="function">
    <text evidence="8">Involved in the cellular defense against the biological effects of O6-methylguanine (O6-MeG) and O4-methylthymine (O4-MeT) in DNA. Repairs the methylated nucleobase in DNA by stoichiometrically transferring the methyl group to a cysteine residue in the enzyme. This is a suicide reaction: the enzyme is irreversibly inactivated.</text>
</comment>
<protein>
    <recommendedName>
        <fullName evidence="8">Methylated-DNA--protein-cysteine methyltransferase</fullName>
        <ecNumber evidence="8">2.1.1.63</ecNumber>
    </recommendedName>
    <alternativeName>
        <fullName evidence="8">6-O-methylguanine-DNA methyltransferase</fullName>
        <shortName evidence="8">MGMT</shortName>
    </alternativeName>
    <alternativeName>
        <fullName evidence="8">O-6-methylguanine-DNA-alkyltransferase</fullName>
    </alternativeName>
</protein>
<comment type="miscellaneous">
    <text evidence="8">This enzyme catalyzes only one turnover and therefore is not strictly catalytic. According to one definition, an enzyme is a biocatalyst that acts repeatedly and over many reaction cycles.</text>
</comment>
<evidence type="ECO:0000256" key="5">
    <source>
        <dbReference type="ARBA" id="ARBA00022763"/>
    </source>
</evidence>
<dbReference type="InterPro" id="IPR023546">
    <property type="entry name" value="MGMT"/>
</dbReference>
<keyword evidence="4 8" id="KW-0808">Transferase</keyword>
<dbReference type="HAMAP" id="MF_00772">
    <property type="entry name" value="OGT"/>
    <property type="match status" value="1"/>
</dbReference>
<comment type="catalytic activity">
    <reaction evidence="1 8">
        <text>a 4-O-methyl-thymidine in DNA + L-cysteinyl-[protein] = a thymidine in DNA + S-methyl-L-cysteinyl-[protein]</text>
        <dbReference type="Rhea" id="RHEA:53428"/>
        <dbReference type="Rhea" id="RHEA-COMP:10131"/>
        <dbReference type="Rhea" id="RHEA-COMP:10132"/>
        <dbReference type="Rhea" id="RHEA-COMP:13555"/>
        <dbReference type="Rhea" id="RHEA-COMP:13556"/>
        <dbReference type="ChEBI" id="CHEBI:29950"/>
        <dbReference type="ChEBI" id="CHEBI:82612"/>
        <dbReference type="ChEBI" id="CHEBI:137386"/>
        <dbReference type="ChEBI" id="CHEBI:137387"/>
        <dbReference type="EC" id="2.1.1.63"/>
    </reaction>
</comment>
<dbReference type="InterPro" id="IPR014048">
    <property type="entry name" value="MethylDNA_cys_MeTrfase_DNA-bd"/>
</dbReference>
<evidence type="ECO:0000259" key="9">
    <source>
        <dbReference type="Pfam" id="PF01035"/>
    </source>
</evidence>
<evidence type="ECO:0000313" key="10">
    <source>
        <dbReference type="EMBL" id="QSQ17292.1"/>
    </source>
</evidence>
<evidence type="ECO:0000256" key="8">
    <source>
        <dbReference type="HAMAP-Rule" id="MF_00772"/>
    </source>
</evidence>
<sequence length="178" mass="19122">MAETLRFIIDKTDTPIGELIVVADPEGHLRAVDWTEHAGRMRQLLRLHYGEKGYVLEEGKNPGGLTEMMRAYFAGKLDAIDSLPSRTAGTAFQREVWAALREIPCGDTVSYSALAQRIGRPAAVRAVGMANGANPVGIVVPCHRVVGANGSLTGYGGGIERKRWLLAHEAKARASSAA</sequence>
<dbReference type="InterPro" id="IPR036388">
    <property type="entry name" value="WH-like_DNA-bd_sf"/>
</dbReference>
<dbReference type="PANTHER" id="PTHR10815">
    <property type="entry name" value="METHYLATED-DNA--PROTEIN-CYSTEINE METHYLTRANSFERASE"/>
    <property type="match status" value="1"/>
</dbReference>
<dbReference type="EC" id="2.1.1.63" evidence="8"/>
<proteinExistence type="inferred from homology"/>
<name>A0ABX7NER6_9BACT</name>
<dbReference type="PROSITE" id="PS00374">
    <property type="entry name" value="MGMT"/>
    <property type="match status" value="1"/>
</dbReference>
<organism evidence="10 11">
    <name type="scientific">Myxococcus landrumensis</name>
    <dbReference type="NCBI Taxonomy" id="2813577"/>
    <lineage>
        <taxon>Bacteria</taxon>
        <taxon>Pseudomonadati</taxon>
        <taxon>Myxococcota</taxon>
        <taxon>Myxococcia</taxon>
        <taxon>Myxococcales</taxon>
        <taxon>Cystobacterineae</taxon>
        <taxon>Myxococcaceae</taxon>
        <taxon>Myxococcus</taxon>
    </lineage>
</organism>
<dbReference type="Proteomes" id="UP000663090">
    <property type="component" value="Chromosome"/>
</dbReference>
<gene>
    <name evidence="10" type="primary">ogt</name>
    <name evidence="10" type="ORF">JY572_15045</name>
</gene>
<evidence type="ECO:0000256" key="1">
    <source>
        <dbReference type="ARBA" id="ARBA00001286"/>
    </source>
</evidence>
<keyword evidence="11" id="KW-1185">Reference proteome</keyword>